<dbReference type="Proteomes" id="UP001228376">
    <property type="component" value="Unassembled WGS sequence"/>
</dbReference>
<dbReference type="Gene3D" id="3.40.50.720">
    <property type="entry name" value="NAD(P)-binding Rossmann-like Domain"/>
    <property type="match status" value="1"/>
</dbReference>
<evidence type="ECO:0000313" key="3">
    <source>
        <dbReference type="Proteomes" id="UP001228376"/>
    </source>
</evidence>
<proteinExistence type="predicted"/>
<name>A0ABU5CI73_9BACI</name>
<comment type="caution">
    <text evidence="2">The sequence shown here is derived from an EMBL/GenBank/DDBJ whole genome shotgun (WGS) entry which is preliminary data.</text>
</comment>
<dbReference type="PANTHER" id="PTHR45033:SF3">
    <property type="entry name" value="DEHYDROGENASE, PUTATIVE (AFU_ORTHOLOGUE AFUA_2G13270)-RELATED"/>
    <property type="match status" value="1"/>
</dbReference>
<dbReference type="SUPFAM" id="SSF51735">
    <property type="entry name" value="NAD(P)-binding Rossmann-fold domains"/>
    <property type="match status" value="1"/>
</dbReference>
<keyword evidence="3" id="KW-1185">Reference proteome</keyword>
<evidence type="ECO:0000259" key="1">
    <source>
        <dbReference type="SMART" id="SM00829"/>
    </source>
</evidence>
<dbReference type="SUPFAM" id="SSF50129">
    <property type="entry name" value="GroES-like"/>
    <property type="match status" value="1"/>
</dbReference>
<dbReference type="RefSeq" id="WP_306067446.1">
    <property type="nucleotide sequence ID" value="NZ_JAROCA020000001.1"/>
</dbReference>
<dbReference type="InterPro" id="IPR013154">
    <property type="entry name" value="ADH-like_N"/>
</dbReference>
<dbReference type="InterPro" id="IPR020843">
    <property type="entry name" value="ER"/>
</dbReference>
<dbReference type="Pfam" id="PF00107">
    <property type="entry name" value="ADH_zinc_N"/>
    <property type="match status" value="1"/>
</dbReference>
<reference evidence="2 3" key="1">
    <citation type="submission" date="2023-10" db="EMBL/GenBank/DDBJ databases">
        <title>179-bfca-hs.</title>
        <authorList>
            <person name="Miliotis G."/>
            <person name="Sengupta P."/>
            <person name="Hameed A."/>
            <person name="Chuvochina M."/>
            <person name="Mcdonagh F."/>
            <person name="Simpson A.C."/>
            <person name="Singh N.K."/>
            <person name="Rekha P.D."/>
            <person name="Raman K."/>
            <person name="Hugenholtz P."/>
            <person name="Venkateswaran K."/>
        </authorList>
    </citation>
    <scope>NUCLEOTIDE SEQUENCE [LARGE SCALE GENOMIC DNA]</scope>
    <source>
        <strain evidence="2 3">179-BFC-A-HS</strain>
    </source>
</reference>
<dbReference type="InterPro" id="IPR052711">
    <property type="entry name" value="Zinc_ADH-like"/>
</dbReference>
<dbReference type="Gene3D" id="3.90.180.10">
    <property type="entry name" value="Medium-chain alcohol dehydrogenases, catalytic domain"/>
    <property type="match status" value="1"/>
</dbReference>
<dbReference type="InterPro" id="IPR011032">
    <property type="entry name" value="GroES-like_sf"/>
</dbReference>
<protein>
    <submittedName>
        <fullName evidence="2">Zinc-binding dehydrogenase</fullName>
    </submittedName>
</protein>
<sequence length="328" mass="35679">MKAFVYDHGKYQVKDMPDPKANAGEVVIALKRAGLNHRDLFIANRLGDGKEALVIGSDGAGIIESVGKNVTNVSVGDEVIINPSLRWRENTVAPPAGFDILGMPDNGTFAEKIVLSAEQVEKKPSYLSWDEAATLGISAMTGYRALFTKGALQAGQTVFIPGAGSGVATYLIAFAKCIGAKVITTSRYKEKQEKAKELGADIVLDSNSNWDKELEKETVDLVIDSVGRATFNKSLALLKKGGLMVVFGSSTEDTVELNLRDFFYAQQQLFGSTMASAEEFHEMLALMEKHRIHPVVDTVFTLDEAENALHYLEQGKQFGKIVLAINDD</sequence>
<evidence type="ECO:0000313" key="2">
    <source>
        <dbReference type="EMBL" id="MDY0406052.1"/>
    </source>
</evidence>
<dbReference type="InterPro" id="IPR036291">
    <property type="entry name" value="NAD(P)-bd_dom_sf"/>
</dbReference>
<dbReference type="SMART" id="SM00829">
    <property type="entry name" value="PKS_ER"/>
    <property type="match status" value="1"/>
</dbReference>
<feature type="domain" description="Enoyl reductase (ER)" evidence="1">
    <location>
        <begin position="9"/>
        <end position="323"/>
    </location>
</feature>
<organism evidence="2 3">
    <name type="scientific">Tigheibacillus jepli</name>
    <dbReference type="NCBI Taxonomy" id="3035914"/>
    <lineage>
        <taxon>Bacteria</taxon>
        <taxon>Bacillati</taxon>
        <taxon>Bacillota</taxon>
        <taxon>Bacilli</taxon>
        <taxon>Bacillales</taxon>
        <taxon>Bacillaceae</taxon>
        <taxon>Tigheibacillus</taxon>
    </lineage>
</organism>
<dbReference type="PANTHER" id="PTHR45033">
    <property type="match status" value="1"/>
</dbReference>
<accession>A0ABU5CI73</accession>
<dbReference type="Pfam" id="PF08240">
    <property type="entry name" value="ADH_N"/>
    <property type="match status" value="1"/>
</dbReference>
<gene>
    <name evidence="2" type="ORF">P5G51_012215</name>
</gene>
<dbReference type="InterPro" id="IPR013149">
    <property type="entry name" value="ADH-like_C"/>
</dbReference>
<dbReference type="EMBL" id="JAROCA020000001">
    <property type="protein sequence ID" value="MDY0406052.1"/>
    <property type="molecule type" value="Genomic_DNA"/>
</dbReference>